<feature type="non-terminal residue" evidence="11">
    <location>
        <position position="813"/>
    </location>
</feature>
<feature type="domain" description="PHP" evidence="7">
    <location>
        <begin position="3"/>
        <end position="125"/>
    </location>
</feature>
<dbReference type="InterPro" id="IPR004013">
    <property type="entry name" value="PHP_dom"/>
</dbReference>
<dbReference type="Pfam" id="PF02811">
    <property type="entry name" value="PHP"/>
    <property type="match status" value="1"/>
</dbReference>
<gene>
    <name evidence="11" type="ORF">CEN91_593</name>
</gene>
<dbReference type="InterPro" id="IPR029460">
    <property type="entry name" value="DNAPol_HHH"/>
</dbReference>
<feature type="domain" description="Bacterial DNA polymerase III alpha subunit NTPase" evidence="8">
    <location>
        <begin position="246"/>
        <end position="501"/>
    </location>
</feature>
<feature type="domain" description="DNA polymerase III alpha subunit finger" evidence="10">
    <location>
        <begin position="504"/>
        <end position="667"/>
    </location>
</feature>
<evidence type="ECO:0000313" key="12">
    <source>
        <dbReference type="Proteomes" id="UP000315589"/>
    </source>
</evidence>
<dbReference type="Pfam" id="PF14579">
    <property type="entry name" value="HHH_6"/>
    <property type="match status" value="1"/>
</dbReference>
<name>A0A554LG49_9BACT</name>
<organism evidence="11 12">
    <name type="scientific">Candidatus Berkelbacteria bacterium Licking1014_85</name>
    <dbReference type="NCBI Taxonomy" id="2017148"/>
    <lineage>
        <taxon>Bacteria</taxon>
        <taxon>Candidatus Berkelbacteria</taxon>
    </lineage>
</organism>
<dbReference type="PANTHER" id="PTHR32294:SF0">
    <property type="entry name" value="DNA POLYMERASE III SUBUNIT ALPHA"/>
    <property type="match status" value="1"/>
</dbReference>
<dbReference type="Pfam" id="PF17657">
    <property type="entry name" value="DNA_pol3_finger"/>
    <property type="match status" value="1"/>
</dbReference>
<evidence type="ECO:0000259" key="10">
    <source>
        <dbReference type="Pfam" id="PF17657"/>
    </source>
</evidence>
<keyword evidence="5" id="KW-0239">DNA-directed DNA polymerase</keyword>
<evidence type="ECO:0000256" key="2">
    <source>
        <dbReference type="ARBA" id="ARBA00022679"/>
    </source>
</evidence>
<keyword evidence="3" id="KW-0548">Nucleotidyltransferase</keyword>
<evidence type="ECO:0000256" key="3">
    <source>
        <dbReference type="ARBA" id="ARBA00022695"/>
    </source>
</evidence>
<dbReference type="Pfam" id="PF07733">
    <property type="entry name" value="DNA_pol3_alpha"/>
    <property type="match status" value="1"/>
</dbReference>
<dbReference type="Gene3D" id="1.10.150.870">
    <property type="match status" value="1"/>
</dbReference>
<dbReference type="NCBIfam" id="TIGR00594">
    <property type="entry name" value="polc"/>
    <property type="match status" value="1"/>
</dbReference>
<protein>
    <recommendedName>
        <fullName evidence="1">DNA-directed DNA polymerase</fullName>
        <ecNumber evidence="1">2.7.7.7</ecNumber>
    </recommendedName>
</protein>
<dbReference type="Gene3D" id="3.20.20.140">
    <property type="entry name" value="Metal-dependent hydrolases"/>
    <property type="match status" value="1"/>
</dbReference>
<dbReference type="InterPro" id="IPR041931">
    <property type="entry name" value="DNA_pol3_alpha_thumb_dom"/>
</dbReference>
<evidence type="ECO:0000256" key="1">
    <source>
        <dbReference type="ARBA" id="ARBA00012417"/>
    </source>
</evidence>
<comment type="caution">
    <text evidence="11">The sequence shown here is derived from an EMBL/GenBank/DDBJ whole genome shotgun (WGS) entry which is preliminary data.</text>
</comment>
<feature type="domain" description="DNA polymerase helix-hairpin-helix motif" evidence="9">
    <location>
        <begin position="740"/>
        <end position="813"/>
    </location>
</feature>
<evidence type="ECO:0000259" key="7">
    <source>
        <dbReference type="Pfam" id="PF02811"/>
    </source>
</evidence>
<evidence type="ECO:0000256" key="5">
    <source>
        <dbReference type="ARBA" id="ARBA00022932"/>
    </source>
</evidence>
<dbReference type="GO" id="GO:0008408">
    <property type="term" value="F:3'-5' exonuclease activity"/>
    <property type="evidence" value="ECO:0007669"/>
    <property type="project" value="InterPro"/>
</dbReference>
<dbReference type="GO" id="GO:0003887">
    <property type="term" value="F:DNA-directed DNA polymerase activity"/>
    <property type="evidence" value="ECO:0007669"/>
    <property type="project" value="UniProtKB-KW"/>
</dbReference>
<accession>A0A554LG49</accession>
<evidence type="ECO:0000256" key="6">
    <source>
        <dbReference type="ARBA" id="ARBA00049244"/>
    </source>
</evidence>
<dbReference type="SUPFAM" id="SSF89550">
    <property type="entry name" value="PHP domain-like"/>
    <property type="match status" value="1"/>
</dbReference>
<proteinExistence type="predicted"/>
<evidence type="ECO:0000313" key="11">
    <source>
        <dbReference type="EMBL" id="TSC91843.1"/>
    </source>
</evidence>
<dbReference type="NCBIfam" id="NF004226">
    <property type="entry name" value="PRK05673.1"/>
    <property type="match status" value="1"/>
</dbReference>
<dbReference type="Proteomes" id="UP000315589">
    <property type="component" value="Unassembled WGS sequence"/>
</dbReference>
<evidence type="ECO:0000259" key="9">
    <source>
        <dbReference type="Pfam" id="PF14579"/>
    </source>
</evidence>
<reference evidence="11 12" key="1">
    <citation type="submission" date="2017-07" db="EMBL/GenBank/DDBJ databases">
        <title>Mechanisms for carbon and nitrogen cycling indicate functional differentiation within the Candidate Phyla Radiation.</title>
        <authorList>
            <person name="Danczak R.E."/>
            <person name="Johnston M.D."/>
            <person name="Kenah C."/>
            <person name="Slattery M."/>
            <person name="Wrighton K.C."/>
            <person name="Wilkins M.J."/>
        </authorList>
    </citation>
    <scope>NUCLEOTIDE SEQUENCE [LARGE SCALE GENOMIC DNA]</scope>
    <source>
        <strain evidence="11">Licking1014_85</strain>
    </source>
</reference>
<dbReference type="EC" id="2.7.7.7" evidence="1"/>
<comment type="catalytic activity">
    <reaction evidence="6">
        <text>DNA(n) + a 2'-deoxyribonucleoside 5'-triphosphate = DNA(n+1) + diphosphate</text>
        <dbReference type="Rhea" id="RHEA:22508"/>
        <dbReference type="Rhea" id="RHEA-COMP:17339"/>
        <dbReference type="Rhea" id="RHEA-COMP:17340"/>
        <dbReference type="ChEBI" id="CHEBI:33019"/>
        <dbReference type="ChEBI" id="CHEBI:61560"/>
        <dbReference type="ChEBI" id="CHEBI:173112"/>
        <dbReference type="EC" id="2.7.7.7"/>
    </reaction>
</comment>
<dbReference type="InterPro" id="IPR040982">
    <property type="entry name" value="DNA_pol3_finger"/>
</dbReference>
<keyword evidence="2" id="KW-0808">Transferase</keyword>
<dbReference type="InterPro" id="IPR011708">
    <property type="entry name" value="DNA_pol3_alpha_NTPase_dom"/>
</dbReference>
<dbReference type="InterPro" id="IPR016195">
    <property type="entry name" value="Pol/histidinol_Pase-like"/>
</dbReference>
<dbReference type="AlphaFoldDB" id="A0A554LG49"/>
<dbReference type="PANTHER" id="PTHR32294">
    <property type="entry name" value="DNA POLYMERASE III SUBUNIT ALPHA"/>
    <property type="match status" value="1"/>
</dbReference>
<sequence>MRKNSGIKPIIGCEVYIAPRRMSDKEPKIDNLYTHLTLLAENLEGYKNLIKIVSVAHLEGFYYKPRVSKEFLTKYTQGIIALSGCPGGELSQLSLTGNIEKVKNAALNWEKMFGKNNFYIEIQPHENVAEVRKMNVVLREVAKQTSIPTVATTDSHYLMKDDKEAHEVLLQINTNRKGKEDSGLSLKEFDLHLYSEEEIKKLLPNDLEAMENTQKIADRINLDFEFGKYYLPEFPLPAGITDSFAYMSQLAHAGFRERYPENDEIARRQIEFELSVIKTTGFADYFLIVADIVNWAKNNGIYTNTRGSAAGSIVSYCLNISNLDPLKFNLIFERFLNPERISMPDIDVDMADDRRQEVIDYIINRYGKDHVCQIITFGIMKARMVVRDVARALKYPYAIGDQIAKSIPLGMDLKTALDSVSDLLGLYNSNPDVKKIIAMSFKLENVARHASTHAAGVVVSKEPLVNYIPLQRSTGNESTASTQYTMYDIETIGLLKLDALGLKNLTIMKNATRIIKKVYNQEIDVYRLPENDKKTFELFQKGETVGVFQLESAGMQRYIKELKPTDINDIMAMVALYRPGPIEFIPDYIAGKHKERKIEYLHPKLAKILGDTYGIAVYQEQILQIARDIAGFTYGEADVLRKAIGKKIKKLLQEQRKKFIEGAIKNNVDKTLAGKLFDFAEPFARYGFNRAHAASYAIVAYQTAYLKANFPDAFLAALLTSEKNDLEQIAVIISECEKRGINVLPPSVNESHPEFAVVKKDHKTIIRYGLNAIKNVGAKVAEIITEERKTHGQYADVKDFLKRLPTNVLNKKV</sequence>
<dbReference type="EMBL" id="VMGI01000097">
    <property type="protein sequence ID" value="TSC91843.1"/>
    <property type="molecule type" value="Genomic_DNA"/>
</dbReference>
<evidence type="ECO:0000259" key="8">
    <source>
        <dbReference type="Pfam" id="PF07733"/>
    </source>
</evidence>
<dbReference type="Gene3D" id="1.10.10.1600">
    <property type="entry name" value="Bacterial DNA polymerase III alpha subunit, thumb domain"/>
    <property type="match status" value="1"/>
</dbReference>
<dbReference type="InterPro" id="IPR004805">
    <property type="entry name" value="DnaE2/DnaE/PolC"/>
</dbReference>
<evidence type="ECO:0000256" key="4">
    <source>
        <dbReference type="ARBA" id="ARBA00022705"/>
    </source>
</evidence>
<keyword evidence="4" id="KW-0235">DNA replication</keyword>
<dbReference type="GO" id="GO:0006260">
    <property type="term" value="P:DNA replication"/>
    <property type="evidence" value="ECO:0007669"/>
    <property type="project" value="UniProtKB-KW"/>
</dbReference>